<keyword evidence="8" id="KW-0175">Coiled coil</keyword>
<evidence type="ECO:0000259" key="10">
    <source>
        <dbReference type="PROSITE" id="PS50110"/>
    </source>
</evidence>
<dbReference type="InterPro" id="IPR058031">
    <property type="entry name" value="AAA_lid_NorR"/>
</dbReference>
<dbReference type="PROSITE" id="PS50045">
    <property type="entry name" value="SIGMA54_INTERACT_4"/>
    <property type="match status" value="1"/>
</dbReference>
<organism evidence="11 12">
    <name type="scientific">Silvibacterium dinghuense</name>
    <dbReference type="NCBI Taxonomy" id="1560006"/>
    <lineage>
        <taxon>Bacteria</taxon>
        <taxon>Pseudomonadati</taxon>
        <taxon>Acidobacteriota</taxon>
        <taxon>Terriglobia</taxon>
        <taxon>Terriglobales</taxon>
        <taxon>Acidobacteriaceae</taxon>
        <taxon>Silvibacterium</taxon>
    </lineage>
</organism>
<dbReference type="GO" id="GO:0043565">
    <property type="term" value="F:sequence-specific DNA binding"/>
    <property type="evidence" value="ECO:0007669"/>
    <property type="project" value="InterPro"/>
</dbReference>
<dbReference type="SUPFAM" id="SSF52172">
    <property type="entry name" value="CheY-like"/>
    <property type="match status" value="1"/>
</dbReference>
<dbReference type="Gene3D" id="1.10.10.60">
    <property type="entry name" value="Homeodomain-like"/>
    <property type="match status" value="1"/>
</dbReference>
<dbReference type="PROSITE" id="PS00688">
    <property type="entry name" value="SIGMA54_INTERACT_3"/>
    <property type="match status" value="1"/>
</dbReference>
<dbReference type="Gene3D" id="3.40.50.300">
    <property type="entry name" value="P-loop containing nucleotide triphosphate hydrolases"/>
    <property type="match status" value="1"/>
</dbReference>
<dbReference type="PANTHER" id="PTHR32071">
    <property type="entry name" value="TRANSCRIPTIONAL REGULATORY PROTEIN"/>
    <property type="match status" value="1"/>
</dbReference>
<evidence type="ECO:0000256" key="3">
    <source>
        <dbReference type="ARBA" id="ARBA00023015"/>
    </source>
</evidence>
<dbReference type="InterPro" id="IPR001789">
    <property type="entry name" value="Sig_transdc_resp-reg_receiver"/>
</dbReference>
<dbReference type="Pfam" id="PF25601">
    <property type="entry name" value="AAA_lid_14"/>
    <property type="match status" value="1"/>
</dbReference>
<feature type="coiled-coil region" evidence="8">
    <location>
        <begin position="133"/>
        <end position="160"/>
    </location>
</feature>
<dbReference type="InterPro" id="IPR003593">
    <property type="entry name" value="AAA+_ATPase"/>
</dbReference>
<dbReference type="RefSeq" id="WP_129208686.1">
    <property type="nucleotide sequence ID" value="NZ_BMGU01000004.1"/>
</dbReference>
<evidence type="ECO:0000313" key="12">
    <source>
        <dbReference type="Proteomes" id="UP000290253"/>
    </source>
</evidence>
<evidence type="ECO:0000256" key="4">
    <source>
        <dbReference type="ARBA" id="ARBA00023125"/>
    </source>
</evidence>
<keyword evidence="12" id="KW-1185">Reference proteome</keyword>
<sequence>MNSQLEAAGVVAESRRTPCVLVADDQPHILEALELLLEPEGFRLETARSPYMVLEALMSGSYDALLIDLNYTRDTTSGKEGLDLLSQIKSYDPQMPVIVMTAWANVEVAVEAMRRGAQDFIQKPWDNARLLTILRTQIELHEAVRRAQRLEAENRMLRAQGLPEMIATAPVMQSVLATMARIGPSDANVLVTGEHGTGKEVIAQTLHALSQRASRTLVAVNTGALPEGTFESELFGHVKGAFTDARTERIGRFELADGGTLFLDEIANIPMRQQAKLLRVLETGEMERVGSSKTRRVDVRVLSATNADLRAEVEAGRFRADLLFRLNTVEIHLPPLRERREDIPLLAAHFLARYAQRYRKQVAGFDPGAIQALLHYVWPGNVRELDHTIERAVLMARGSQIEAIDLGLSQGRVSGSSNLGPSLEEMSLESVESILIRKALSRSNGNVSQAAEALGLSRGALYRRMEKYGI</sequence>
<dbReference type="PROSITE" id="PS00676">
    <property type="entry name" value="SIGMA54_INTERACT_2"/>
    <property type="match status" value="1"/>
</dbReference>
<dbReference type="Gene3D" id="3.40.50.2300">
    <property type="match status" value="1"/>
</dbReference>
<dbReference type="InterPro" id="IPR011006">
    <property type="entry name" value="CheY-like_superfamily"/>
</dbReference>
<evidence type="ECO:0000256" key="6">
    <source>
        <dbReference type="ARBA" id="ARBA00023163"/>
    </source>
</evidence>
<keyword evidence="3" id="KW-0805">Transcription regulation</keyword>
<keyword evidence="5" id="KW-0010">Activator</keyword>
<keyword evidence="7" id="KW-0597">Phosphoprotein</keyword>
<dbReference type="InterPro" id="IPR025944">
    <property type="entry name" value="Sigma_54_int_dom_CS"/>
</dbReference>
<dbReference type="SUPFAM" id="SSF46689">
    <property type="entry name" value="Homeodomain-like"/>
    <property type="match status" value="1"/>
</dbReference>
<dbReference type="GO" id="GO:0000160">
    <property type="term" value="P:phosphorelay signal transduction system"/>
    <property type="evidence" value="ECO:0007669"/>
    <property type="project" value="InterPro"/>
</dbReference>
<comment type="caution">
    <text evidence="11">The sequence shown here is derived from an EMBL/GenBank/DDBJ whole genome shotgun (WGS) entry which is preliminary data.</text>
</comment>
<dbReference type="FunFam" id="1.10.8.60:FF:000014">
    <property type="entry name" value="DNA-binding transcriptional regulator NtrC"/>
    <property type="match status" value="1"/>
</dbReference>
<proteinExistence type="predicted"/>
<dbReference type="GO" id="GO:0006355">
    <property type="term" value="P:regulation of DNA-templated transcription"/>
    <property type="evidence" value="ECO:0007669"/>
    <property type="project" value="InterPro"/>
</dbReference>
<evidence type="ECO:0000256" key="2">
    <source>
        <dbReference type="ARBA" id="ARBA00022840"/>
    </source>
</evidence>
<dbReference type="OrthoDB" id="9771372at2"/>
<accession>A0A4Q1SE05</accession>
<dbReference type="AlphaFoldDB" id="A0A4Q1SE05"/>
<evidence type="ECO:0000256" key="8">
    <source>
        <dbReference type="SAM" id="Coils"/>
    </source>
</evidence>
<reference evidence="11 12" key="1">
    <citation type="journal article" date="2016" name="Int. J. Syst. Evol. Microbiol.">
        <title>Acidipila dinghuensis sp. nov., an acidobacterium isolated from forest soil.</title>
        <authorList>
            <person name="Jiang Y.W."/>
            <person name="Wang J."/>
            <person name="Chen M.H."/>
            <person name="Lv Y.Y."/>
            <person name="Qiu L.H."/>
        </authorList>
    </citation>
    <scope>NUCLEOTIDE SEQUENCE [LARGE SCALE GENOMIC DNA]</scope>
    <source>
        <strain evidence="11 12">DHOF10</strain>
    </source>
</reference>
<name>A0A4Q1SE05_9BACT</name>
<dbReference type="Pfam" id="PF02954">
    <property type="entry name" value="HTH_8"/>
    <property type="match status" value="1"/>
</dbReference>
<dbReference type="PROSITE" id="PS50110">
    <property type="entry name" value="RESPONSE_REGULATORY"/>
    <property type="match status" value="1"/>
</dbReference>
<keyword evidence="1" id="KW-0547">Nucleotide-binding</keyword>
<dbReference type="SMART" id="SM00382">
    <property type="entry name" value="AAA"/>
    <property type="match status" value="1"/>
</dbReference>
<dbReference type="Pfam" id="PF00072">
    <property type="entry name" value="Response_reg"/>
    <property type="match status" value="1"/>
</dbReference>
<keyword evidence="2" id="KW-0067">ATP-binding</keyword>
<dbReference type="Proteomes" id="UP000290253">
    <property type="component" value="Unassembled WGS sequence"/>
</dbReference>
<dbReference type="PRINTS" id="PR01590">
    <property type="entry name" value="HTHFIS"/>
</dbReference>
<evidence type="ECO:0000256" key="7">
    <source>
        <dbReference type="PROSITE-ProRule" id="PRU00169"/>
    </source>
</evidence>
<feature type="domain" description="Response regulatory" evidence="10">
    <location>
        <begin position="19"/>
        <end position="138"/>
    </location>
</feature>
<keyword evidence="6" id="KW-0804">Transcription</keyword>
<protein>
    <submittedName>
        <fullName evidence="11">Sigma-54-dependent Fis family transcriptional regulator</fullName>
    </submittedName>
</protein>
<dbReference type="GO" id="GO:0005524">
    <property type="term" value="F:ATP binding"/>
    <property type="evidence" value="ECO:0007669"/>
    <property type="project" value="UniProtKB-KW"/>
</dbReference>
<evidence type="ECO:0000313" key="11">
    <source>
        <dbReference type="EMBL" id="RXS95489.1"/>
    </source>
</evidence>
<dbReference type="SMART" id="SM00448">
    <property type="entry name" value="REC"/>
    <property type="match status" value="1"/>
</dbReference>
<evidence type="ECO:0000256" key="5">
    <source>
        <dbReference type="ARBA" id="ARBA00023159"/>
    </source>
</evidence>
<dbReference type="InterPro" id="IPR027417">
    <property type="entry name" value="P-loop_NTPase"/>
</dbReference>
<dbReference type="EMBL" id="SDMK01000002">
    <property type="protein sequence ID" value="RXS95489.1"/>
    <property type="molecule type" value="Genomic_DNA"/>
</dbReference>
<dbReference type="InterPro" id="IPR002078">
    <property type="entry name" value="Sigma_54_int"/>
</dbReference>
<dbReference type="CDD" id="cd00009">
    <property type="entry name" value="AAA"/>
    <property type="match status" value="1"/>
</dbReference>
<dbReference type="InterPro" id="IPR009057">
    <property type="entry name" value="Homeodomain-like_sf"/>
</dbReference>
<gene>
    <name evidence="11" type="ORF">ESZ00_13015</name>
</gene>
<evidence type="ECO:0000256" key="1">
    <source>
        <dbReference type="ARBA" id="ARBA00022741"/>
    </source>
</evidence>
<dbReference type="InterPro" id="IPR002197">
    <property type="entry name" value="HTH_Fis"/>
</dbReference>
<keyword evidence="4" id="KW-0238">DNA-binding</keyword>
<dbReference type="Pfam" id="PF00158">
    <property type="entry name" value="Sigma54_activat"/>
    <property type="match status" value="1"/>
</dbReference>
<evidence type="ECO:0000259" key="9">
    <source>
        <dbReference type="PROSITE" id="PS50045"/>
    </source>
</evidence>
<feature type="modified residue" description="4-aspartylphosphate" evidence="7">
    <location>
        <position position="68"/>
    </location>
</feature>
<dbReference type="Gene3D" id="1.10.8.60">
    <property type="match status" value="1"/>
</dbReference>
<dbReference type="SUPFAM" id="SSF52540">
    <property type="entry name" value="P-loop containing nucleoside triphosphate hydrolases"/>
    <property type="match status" value="1"/>
</dbReference>
<feature type="domain" description="Sigma-54 factor interaction" evidence="9">
    <location>
        <begin position="165"/>
        <end position="394"/>
    </location>
</feature>
<dbReference type="FunFam" id="3.40.50.300:FF:000006">
    <property type="entry name" value="DNA-binding transcriptional regulator NtrC"/>
    <property type="match status" value="1"/>
</dbReference>
<dbReference type="InterPro" id="IPR025943">
    <property type="entry name" value="Sigma_54_int_dom_ATP-bd_2"/>
</dbReference>